<proteinExistence type="predicted"/>
<feature type="non-terminal residue" evidence="2">
    <location>
        <position position="1"/>
    </location>
</feature>
<dbReference type="Gene3D" id="2.30.42.10">
    <property type="match status" value="1"/>
</dbReference>
<dbReference type="Proteomes" id="UP001230188">
    <property type="component" value="Unassembled WGS sequence"/>
</dbReference>
<name>A0AAD7XJ91_9STRA</name>
<feature type="region of interest" description="Disordered" evidence="1">
    <location>
        <begin position="75"/>
        <end position="146"/>
    </location>
</feature>
<feature type="compositionally biased region" description="Pro residues" evidence="1">
    <location>
        <begin position="117"/>
        <end position="126"/>
    </location>
</feature>
<evidence type="ECO:0008006" key="4">
    <source>
        <dbReference type="Google" id="ProtNLM"/>
    </source>
</evidence>
<accession>A0AAD7XJ91</accession>
<evidence type="ECO:0000313" key="2">
    <source>
        <dbReference type="EMBL" id="KAJ8601438.1"/>
    </source>
</evidence>
<dbReference type="EMBL" id="JAQMWT010000432">
    <property type="protein sequence ID" value="KAJ8601438.1"/>
    <property type="molecule type" value="Genomic_DNA"/>
</dbReference>
<feature type="compositionally biased region" description="Basic and acidic residues" evidence="1">
    <location>
        <begin position="98"/>
        <end position="109"/>
    </location>
</feature>
<evidence type="ECO:0000256" key="1">
    <source>
        <dbReference type="SAM" id="MobiDB-lite"/>
    </source>
</evidence>
<sequence>MMGTEITFTDPSLGMVIGCRESDGAAVVVTVREGSAAMKGGARAGMVVTRVNGERMGDFDAIIRIVGTTVSRPMTIGFDEGELPRRKPTQRADAGRASPERATPERATPERATPQRATPPPPPPRWGTPVATPRGEEETVSQGAVAERWAALRAEHQMHSERRLTQ</sequence>
<dbReference type="InterPro" id="IPR036034">
    <property type="entry name" value="PDZ_sf"/>
</dbReference>
<dbReference type="AlphaFoldDB" id="A0AAD7XJ91"/>
<keyword evidence="3" id="KW-1185">Reference proteome</keyword>
<dbReference type="SUPFAM" id="SSF50156">
    <property type="entry name" value="PDZ domain-like"/>
    <property type="match status" value="1"/>
</dbReference>
<reference evidence="2" key="1">
    <citation type="submission" date="2023-01" db="EMBL/GenBank/DDBJ databases">
        <title>Metagenome sequencing of chrysophaentin producing Chrysophaeum taylorii.</title>
        <authorList>
            <person name="Davison J."/>
            <person name="Bewley C."/>
        </authorList>
    </citation>
    <scope>NUCLEOTIDE SEQUENCE</scope>
    <source>
        <strain evidence="2">NIES-1699</strain>
    </source>
</reference>
<comment type="caution">
    <text evidence="2">The sequence shown here is derived from an EMBL/GenBank/DDBJ whole genome shotgun (WGS) entry which is preliminary data.</text>
</comment>
<gene>
    <name evidence="2" type="ORF">CTAYLR_005924</name>
</gene>
<protein>
    <recommendedName>
        <fullName evidence="4">PDZ domain-containing protein</fullName>
    </recommendedName>
</protein>
<organism evidence="2 3">
    <name type="scientific">Chrysophaeum taylorii</name>
    <dbReference type="NCBI Taxonomy" id="2483200"/>
    <lineage>
        <taxon>Eukaryota</taxon>
        <taxon>Sar</taxon>
        <taxon>Stramenopiles</taxon>
        <taxon>Ochrophyta</taxon>
        <taxon>Pelagophyceae</taxon>
        <taxon>Pelagomonadales</taxon>
        <taxon>Pelagomonadaceae</taxon>
        <taxon>Chrysophaeum</taxon>
    </lineage>
</organism>
<evidence type="ECO:0000313" key="3">
    <source>
        <dbReference type="Proteomes" id="UP001230188"/>
    </source>
</evidence>